<evidence type="ECO:0000313" key="3">
    <source>
        <dbReference type="Proteomes" id="UP000252100"/>
    </source>
</evidence>
<organism evidence="2 3">
    <name type="scientific">Salicibibacter kimchii</name>
    <dbReference type="NCBI Taxonomy" id="2099786"/>
    <lineage>
        <taxon>Bacteria</taxon>
        <taxon>Bacillati</taxon>
        <taxon>Bacillota</taxon>
        <taxon>Bacilli</taxon>
        <taxon>Bacillales</taxon>
        <taxon>Bacillaceae</taxon>
        <taxon>Salicibibacter</taxon>
    </lineage>
</organism>
<gene>
    <name evidence="2" type="ORF">DT065_15085</name>
</gene>
<proteinExistence type="predicted"/>
<dbReference type="OrthoDB" id="9845006at2"/>
<sequence>MNKAGKFLVAIFACLAVIVSAGLVYMFVAGSNAEDEGEIEEVSAQTTESTAATHPEGEVIWSAEIDDLSLEDFSISGSDAGLQVEIPESTTENIEDIEEAFEDLPINIVEK</sequence>
<dbReference type="KEGG" id="rue:DT065_15085"/>
<keyword evidence="1" id="KW-0472">Membrane</keyword>
<accession>A0A345C1W1</accession>
<keyword evidence="1" id="KW-1133">Transmembrane helix</keyword>
<evidence type="ECO:0000256" key="1">
    <source>
        <dbReference type="SAM" id="Phobius"/>
    </source>
</evidence>
<keyword evidence="1" id="KW-0812">Transmembrane</keyword>
<dbReference type="EMBL" id="CP031092">
    <property type="protein sequence ID" value="AXF57192.1"/>
    <property type="molecule type" value="Genomic_DNA"/>
</dbReference>
<dbReference type="AlphaFoldDB" id="A0A345C1W1"/>
<dbReference type="RefSeq" id="WP_114374784.1">
    <property type="nucleotide sequence ID" value="NZ_CP031092.1"/>
</dbReference>
<evidence type="ECO:0000313" key="2">
    <source>
        <dbReference type="EMBL" id="AXF57192.1"/>
    </source>
</evidence>
<reference evidence="2 3" key="1">
    <citation type="journal article" date="2018" name="J. Microbiol.">
        <title>Salicibibacter kimchii gen. nov., sp. nov., a moderately halophilic and alkalitolerant bacterium in the family Bacillaceae, isolated from kimchi.</title>
        <authorList>
            <person name="Jang J.Y."/>
            <person name="Oh Y.J."/>
            <person name="Lim S.K."/>
            <person name="Park H.K."/>
            <person name="Lee C."/>
            <person name="Kim J.Y."/>
            <person name="Lee M.A."/>
            <person name="Choi H.J."/>
        </authorList>
    </citation>
    <scope>NUCLEOTIDE SEQUENCE [LARGE SCALE GENOMIC DNA]</scope>
    <source>
        <strain evidence="2 3">NKC1-1</strain>
    </source>
</reference>
<dbReference type="Proteomes" id="UP000252100">
    <property type="component" value="Chromosome"/>
</dbReference>
<protein>
    <submittedName>
        <fullName evidence="2">Uncharacterized protein</fullName>
    </submittedName>
</protein>
<name>A0A345C1W1_9BACI</name>
<keyword evidence="3" id="KW-1185">Reference proteome</keyword>
<feature type="transmembrane region" description="Helical" evidence="1">
    <location>
        <begin position="7"/>
        <end position="28"/>
    </location>
</feature>